<organism evidence="2 3">
    <name type="scientific">Campylobacter blaseri</name>
    <dbReference type="NCBI Taxonomy" id="2042961"/>
    <lineage>
        <taxon>Bacteria</taxon>
        <taxon>Pseudomonadati</taxon>
        <taxon>Campylobacterota</taxon>
        <taxon>Epsilonproteobacteria</taxon>
        <taxon>Campylobacterales</taxon>
        <taxon>Campylobacteraceae</taxon>
        <taxon>Campylobacter</taxon>
    </lineage>
</organism>
<evidence type="ECO:0000313" key="2">
    <source>
        <dbReference type="EMBL" id="PSM51870.1"/>
    </source>
</evidence>
<dbReference type="PANTHER" id="PTHR46957:SF3">
    <property type="entry name" value="CYTOKINE RECEPTOR"/>
    <property type="match status" value="1"/>
</dbReference>
<dbReference type="InterPro" id="IPR003961">
    <property type="entry name" value="FN3_dom"/>
</dbReference>
<name>A0A2P8R051_9BACT</name>
<protein>
    <recommendedName>
        <fullName evidence="1">Fibronectin type-III domain-containing protein</fullName>
    </recommendedName>
</protein>
<dbReference type="Pfam" id="PF00041">
    <property type="entry name" value="fn3"/>
    <property type="match status" value="1"/>
</dbReference>
<dbReference type="PROSITE" id="PS50853">
    <property type="entry name" value="FN3"/>
    <property type="match status" value="2"/>
</dbReference>
<dbReference type="AlphaFoldDB" id="A0A2P8R051"/>
<dbReference type="Proteomes" id="UP000240535">
    <property type="component" value="Unassembled WGS sequence"/>
</dbReference>
<dbReference type="SMART" id="SM00060">
    <property type="entry name" value="FN3"/>
    <property type="match status" value="3"/>
</dbReference>
<comment type="caution">
    <text evidence="2">The sequence shown here is derived from an EMBL/GenBank/DDBJ whole genome shotgun (WGS) entry which is preliminary data.</text>
</comment>
<feature type="domain" description="Fibronectin type-III" evidence="1">
    <location>
        <begin position="20"/>
        <end position="110"/>
    </location>
</feature>
<dbReference type="SUPFAM" id="SSF49265">
    <property type="entry name" value="Fibronectin type III"/>
    <property type="match status" value="3"/>
</dbReference>
<dbReference type="OrthoDB" id="9810925at2"/>
<proteinExistence type="predicted"/>
<dbReference type="Gene3D" id="2.60.40.10">
    <property type="entry name" value="Immunoglobulins"/>
    <property type="match status" value="4"/>
</dbReference>
<evidence type="ECO:0000313" key="3">
    <source>
        <dbReference type="Proteomes" id="UP000240535"/>
    </source>
</evidence>
<reference evidence="3" key="1">
    <citation type="submission" date="2017-10" db="EMBL/GenBank/DDBJ databases">
        <title>Campylobacter species from seals.</title>
        <authorList>
            <person name="Gilbert M.J."/>
            <person name="Zomer A.L."/>
            <person name="Timmerman A.J."/>
            <person name="Duim B."/>
            <person name="Wagenaar J.A."/>
        </authorList>
    </citation>
    <scope>NUCLEOTIDE SEQUENCE [LARGE SCALE GENOMIC DNA]</scope>
    <source>
        <strain evidence="3">17S00004-5</strain>
    </source>
</reference>
<gene>
    <name evidence="2" type="ORF">CQ405_06930</name>
</gene>
<evidence type="ECO:0000259" key="1">
    <source>
        <dbReference type="PROSITE" id="PS50853"/>
    </source>
</evidence>
<feature type="domain" description="Fibronectin type-III" evidence="1">
    <location>
        <begin position="112"/>
        <end position="208"/>
    </location>
</feature>
<dbReference type="InterPro" id="IPR013783">
    <property type="entry name" value="Ig-like_fold"/>
</dbReference>
<dbReference type="GO" id="GO:0016020">
    <property type="term" value="C:membrane"/>
    <property type="evidence" value="ECO:0007669"/>
    <property type="project" value="UniProtKB-SubCell"/>
</dbReference>
<accession>A0A2P8R051</accession>
<sequence>MILIVGCGSPKPSSFVDSNLPVINNIKTISSTRSIGLEWTTVRSSDIEGFYIYRSELNEPMELIYTIKDRFSTHFADKDLKPETTYRYTIKTYSKSAISSDGVVVSAKTAKAIETVSFAKAIYGLPERVKIIWRPHANLKVGSYIIERKSPEATRWSRIAEIKGRLNAEYIDNGVKSGREYNYRILVKTLDGEISAPSSVLSATTKELPDGVVDLRATTNRPKKIILTWDSPLNENFSHYQIYSSIGSFLPFLPLAKVDTNIYEDLINSNGTKRYYKVTFVDKDGLESKAQDEPVLGQTLGEPDAPVLSKPIINNKTIVLNWSAVSSASKYSIYRSSRFEKKNITDIVGTKYIDRDVQKGNKYTYEIYSVDEYGLSSKASNKISVEY</sequence>
<keyword evidence="3" id="KW-1185">Reference proteome</keyword>
<dbReference type="InterPro" id="IPR036116">
    <property type="entry name" value="FN3_sf"/>
</dbReference>
<dbReference type="CDD" id="cd00063">
    <property type="entry name" value="FN3"/>
    <property type="match status" value="2"/>
</dbReference>
<dbReference type="PANTHER" id="PTHR46957">
    <property type="entry name" value="CYTOKINE RECEPTOR"/>
    <property type="match status" value="1"/>
</dbReference>
<dbReference type="InterPro" id="IPR050713">
    <property type="entry name" value="RTP_Phos/Ushers"/>
</dbReference>
<dbReference type="EMBL" id="PDHH01000005">
    <property type="protein sequence ID" value="PSM51870.1"/>
    <property type="molecule type" value="Genomic_DNA"/>
</dbReference>